<accession>A0A699S0J7</accession>
<sequence length="94" mass="11028">MNPVSTQQVAPNNSLVAFEERLKIEKCNARIKFSKPQREPTFQVTLDVLKLSPCYLAFVVTTEVPEIYMHQFWNTIKKIKDTSAYQFKLDKQKF</sequence>
<organism evidence="1">
    <name type="scientific">Tanacetum cinerariifolium</name>
    <name type="common">Dalmatian daisy</name>
    <name type="synonym">Chrysanthemum cinerariifolium</name>
    <dbReference type="NCBI Taxonomy" id="118510"/>
    <lineage>
        <taxon>Eukaryota</taxon>
        <taxon>Viridiplantae</taxon>
        <taxon>Streptophyta</taxon>
        <taxon>Embryophyta</taxon>
        <taxon>Tracheophyta</taxon>
        <taxon>Spermatophyta</taxon>
        <taxon>Magnoliopsida</taxon>
        <taxon>eudicotyledons</taxon>
        <taxon>Gunneridae</taxon>
        <taxon>Pentapetalae</taxon>
        <taxon>asterids</taxon>
        <taxon>campanulids</taxon>
        <taxon>Asterales</taxon>
        <taxon>Asteraceae</taxon>
        <taxon>Asteroideae</taxon>
        <taxon>Anthemideae</taxon>
        <taxon>Anthemidinae</taxon>
        <taxon>Tanacetum</taxon>
    </lineage>
</organism>
<evidence type="ECO:0000313" key="1">
    <source>
        <dbReference type="EMBL" id="GFC90904.1"/>
    </source>
</evidence>
<dbReference type="EMBL" id="BKCJ011128773">
    <property type="protein sequence ID" value="GFC90904.1"/>
    <property type="molecule type" value="Genomic_DNA"/>
</dbReference>
<reference evidence="1" key="1">
    <citation type="journal article" date="2019" name="Sci. Rep.">
        <title>Draft genome of Tanacetum cinerariifolium, the natural source of mosquito coil.</title>
        <authorList>
            <person name="Yamashiro T."/>
            <person name="Shiraishi A."/>
            <person name="Satake H."/>
            <person name="Nakayama K."/>
        </authorList>
    </citation>
    <scope>NUCLEOTIDE SEQUENCE</scope>
</reference>
<name>A0A699S0J7_TANCI</name>
<comment type="caution">
    <text evidence="1">The sequence shown here is derived from an EMBL/GenBank/DDBJ whole genome shotgun (WGS) entry which is preliminary data.</text>
</comment>
<proteinExistence type="predicted"/>
<gene>
    <name evidence="1" type="ORF">Tci_862874</name>
</gene>
<dbReference type="AlphaFoldDB" id="A0A699S0J7"/>
<protein>
    <submittedName>
        <fullName evidence="1">Uncharacterized protein</fullName>
    </submittedName>
</protein>